<dbReference type="Gene3D" id="2.40.30.170">
    <property type="match status" value="1"/>
</dbReference>
<evidence type="ECO:0000256" key="3">
    <source>
        <dbReference type="ARBA" id="ARBA00023054"/>
    </source>
</evidence>
<sequence>MTAIKGLRARLPQDGGELNDPDGADVKDDVKPQTSPETEELKAILDQAARPRARWGLRLLGLVAVAGLAYGAYLWSAGGTTVSYTTAEVKPGNLTVIVTATGSVEPTVQVDVSSEQSGTIREVLVDYNSEVTKGDVLARLDTDKLSADLKAKEAAVASARATVSKARADEQSAKAKLDRLTTLVSSRVSTQQDLDTAEYTFQAAEAARQSAEADVISAEAALEQSKLSLSKATIVSPIDGIVLSRDVDTGATVAASLEAPTLFTIAGDLRQMELQVSIDEADVGQVAVGQDATFTVDAFPDQRFPAKITSIRYAAETVSDVVTYKGILSVANDDLLLRQGMTATADIVVQSITDGLLIPNAALRYAPPATTPAETEGGGSGVFSIFRPPRQTPTSAPEPEGSERTVWVLRDGAPVAINIEIGASDGQNTVIVKGDIKEGDRVITDQTVRNG</sequence>
<dbReference type="Pfam" id="PF25917">
    <property type="entry name" value="BSH_RND"/>
    <property type="match status" value="1"/>
</dbReference>
<keyword evidence="9" id="KW-1185">Reference proteome</keyword>
<comment type="caution">
    <text evidence="8">The sequence shown here is derived from an EMBL/GenBank/DDBJ whole genome shotgun (WGS) entry which is preliminary data.</text>
</comment>
<dbReference type="Gene3D" id="1.10.287.470">
    <property type="entry name" value="Helix hairpin bin"/>
    <property type="match status" value="1"/>
</dbReference>
<dbReference type="Gene3D" id="2.40.50.100">
    <property type="match status" value="1"/>
</dbReference>
<reference evidence="8 9" key="1">
    <citation type="submission" date="2020-08" db="EMBL/GenBank/DDBJ databases">
        <title>Genomic Encyclopedia of Type Strains, Phase IV (KMG-IV): sequencing the most valuable type-strain genomes for metagenomic binning, comparative biology and taxonomic classification.</title>
        <authorList>
            <person name="Goeker M."/>
        </authorList>
    </citation>
    <scope>NUCLEOTIDE SEQUENCE [LARGE SCALE GENOMIC DNA]</scope>
    <source>
        <strain evidence="8 9">DSM 26376</strain>
    </source>
</reference>
<keyword evidence="5" id="KW-1133">Transmembrane helix</keyword>
<feature type="region of interest" description="Disordered" evidence="4">
    <location>
        <begin position="1"/>
        <end position="38"/>
    </location>
</feature>
<evidence type="ECO:0000259" key="6">
    <source>
        <dbReference type="Pfam" id="PF25917"/>
    </source>
</evidence>
<keyword evidence="3" id="KW-0175">Coiled coil</keyword>
<dbReference type="AlphaFoldDB" id="A0A7W8HW44"/>
<feature type="transmembrane region" description="Helical" evidence="5">
    <location>
        <begin position="55"/>
        <end position="75"/>
    </location>
</feature>
<dbReference type="InterPro" id="IPR058792">
    <property type="entry name" value="Beta-barrel_RND_2"/>
</dbReference>
<evidence type="ECO:0000313" key="9">
    <source>
        <dbReference type="Proteomes" id="UP000550895"/>
    </source>
</evidence>
<evidence type="ECO:0000256" key="5">
    <source>
        <dbReference type="SAM" id="Phobius"/>
    </source>
</evidence>
<accession>A0A7W8HW44</accession>
<keyword evidence="5" id="KW-0472">Membrane</keyword>
<dbReference type="PANTHER" id="PTHR32347:SF14">
    <property type="entry name" value="EFFLUX SYSTEM COMPONENT YKNX-RELATED"/>
    <property type="match status" value="1"/>
</dbReference>
<dbReference type="NCBIfam" id="TIGR01730">
    <property type="entry name" value="RND_mfp"/>
    <property type="match status" value="1"/>
</dbReference>
<dbReference type="GO" id="GO:0022857">
    <property type="term" value="F:transmembrane transporter activity"/>
    <property type="evidence" value="ECO:0007669"/>
    <property type="project" value="InterPro"/>
</dbReference>
<protein>
    <submittedName>
        <fullName evidence="8">HlyD family secretion protein</fullName>
    </submittedName>
</protein>
<dbReference type="SUPFAM" id="SSF111369">
    <property type="entry name" value="HlyD-like secretion proteins"/>
    <property type="match status" value="1"/>
</dbReference>
<dbReference type="PANTHER" id="PTHR32347">
    <property type="entry name" value="EFFLUX SYSTEM COMPONENT YKNX-RELATED"/>
    <property type="match status" value="1"/>
</dbReference>
<dbReference type="Pfam" id="PF25954">
    <property type="entry name" value="Beta-barrel_RND_2"/>
    <property type="match status" value="1"/>
</dbReference>
<dbReference type="GO" id="GO:0016020">
    <property type="term" value="C:membrane"/>
    <property type="evidence" value="ECO:0007669"/>
    <property type="project" value="InterPro"/>
</dbReference>
<dbReference type="InterPro" id="IPR058625">
    <property type="entry name" value="MdtA-like_BSH"/>
</dbReference>
<dbReference type="InterPro" id="IPR006143">
    <property type="entry name" value="RND_pump_MFP"/>
</dbReference>
<evidence type="ECO:0000256" key="2">
    <source>
        <dbReference type="ARBA" id="ARBA00009477"/>
    </source>
</evidence>
<comment type="similarity">
    <text evidence="2">Belongs to the membrane fusion protein (MFP) (TC 8.A.1) family.</text>
</comment>
<evidence type="ECO:0000313" key="8">
    <source>
        <dbReference type="EMBL" id="MBB5278355.1"/>
    </source>
</evidence>
<comment type="subcellular location">
    <subcellularLocation>
        <location evidence="1">Cell envelope</location>
    </subcellularLocation>
</comment>
<dbReference type="Proteomes" id="UP000550895">
    <property type="component" value="Unassembled WGS sequence"/>
</dbReference>
<dbReference type="InterPro" id="IPR050465">
    <property type="entry name" value="UPF0194_transport"/>
</dbReference>
<dbReference type="EMBL" id="JACHGA010000018">
    <property type="protein sequence ID" value="MBB5278355.1"/>
    <property type="molecule type" value="Genomic_DNA"/>
</dbReference>
<keyword evidence="5" id="KW-0812">Transmembrane</keyword>
<feature type="domain" description="Multidrug resistance protein MdtA-like barrel-sandwich hybrid" evidence="6">
    <location>
        <begin position="109"/>
        <end position="260"/>
    </location>
</feature>
<evidence type="ECO:0000259" key="7">
    <source>
        <dbReference type="Pfam" id="PF25954"/>
    </source>
</evidence>
<dbReference type="GO" id="GO:0030313">
    <property type="term" value="C:cell envelope"/>
    <property type="evidence" value="ECO:0007669"/>
    <property type="project" value="UniProtKB-SubCell"/>
</dbReference>
<name>A0A7W8HW44_9HYPH</name>
<proteinExistence type="inferred from homology"/>
<feature type="domain" description="CusB-like beta-barrel" evidence="7">
    <location>
        <begin position="274"/>
        <end position="347"/>
    </location>
</feature>
<evidence type="ECO:0000256" key="1">
    <source>
        <dbReference type="ARBA" id="ARBA00004196"/>
    </source>
</evidence>
<evidence type="ECO:0000256" key="4">
    <source>
        <dbReference type="SAM" id="MobiDB-lite"/>
    </source>
</evidence>
<organism evidence="8 9">
    <name type="scientific">Rhizobium rosettiformans</name>
    <dbReference type="NCBI Taxonomy" id="1368430"/>
    <lineage>
        <taxon>Bacteria</taxon>
        <taxon>Pseudomonadati</taxon>
        <taxon>Pseudomonadota</taxon>
        <taxon>Alphaproteobacteria</taxon>
        <taxon>Hyphomicrobiales</taxon>
        <taxon>Rhizobiaceae</taxon>
        <taxon>Rhizobium/Agrobacterium group</taxon>
        <taxon>Rhizobium</taxon>
    </lineage>
</organism>
<feature type="region of interest" description="Disordered" evidence="4">
    <location>
        <begin position="369"/>
        <end position="404"/>
    </location>
</feature>
<gene>
    <name evidence="8" type="ORF">HNR26_004453</name>
</gene>